<dbReference type="Pfam" id="PF17746">
    <property type="entry name" value="SfsA_N"/>
    <property type="match status" value="1"/>
</dbReference>
<dbReference type="CDD" id="cd22359">
    <property type="entry name" value="SfsA-like_bacterial"/>
    <property type="match status" value="1"/>
</dbReference>
<dbReference type="RefSeq" id="WP_113919897.1">
    <property type="nucleotide sequence ID" value="NZ_QNRX01000004.1"/>
</dbReference>
<dbReference type="Pfam" id="PF03749">
    <property type="entry name" value="SfsA"/>
    <property type="match status" value="1"/>
</dbReference>
<dbReference type="PANTHER" id="PTHR30545:SF2">
    <property type="entry name" value="SUGAR FERMENTATION STIMULATION PROTEIN A"/>
    <property type="match status" value="1"/>
</dbReference>
<dbReference type="InterPro" id="IPR005224">
    <property type="entry name" value="SfsA"/>
</dbReference>
<feature type="domain" description="Sugar fermentation stimulation protein C-terminal" evidence="2">
    <location>
        <begin position="80"/>
        <end position="218"/>
    </location>
</feature>
<dbReference type="PANTHER" id="PTHR30545">
    <property type="entry name" value="SUGAR FERMENTATION STIMULATION PROTEIN A"/>
    <property type="match status" value="1"/>
</dbReference>
<dbReference type="HAMAP" id="MF_00095">
    <property type="entry name" value="SfsA"/>
    <property type="match status" value="1"/>
</dbReference>
<name>A0A366ICH5_9FIRM</name>
<dbReference type="NCBIfam" id="TIGR00230">
    <property type="entry name" value="sfsA"/>
    <property type="match status" value="1"/>
</dbReference>
<dbReference type="GO" id="GO:0003677">
    <property type="term" value="F:DNA binding"/>
    <property type="evidence" value="ECO:0007669"/>
    <property type="project" value="InterPro"/>
</dbReference>
<dbReference type="InterPro" id="IPR040452">
    <property type="entry name" value="SfsA_C"/>
</dbReference>
<keyword evidence="5" id="KW-1185">Reference proteome</keyword>
<evidence type="ECO:0000259" key="2">
    <source>
        <dbReference type="Pfam" id="PF03749"/>
    </source>
</evidence>
<organism evidence="4 5">
    <name type="scientific">Alkalibaculum bacchi</name>
    <dbReference type="NCBI Taxonomy" id="645887"/>
    <lineage>
        <taxon>Bacteria</taxon>
        <taxon>Bacillati</taxon>
        <taxon>Bacillota</taxon>
        <taxon>Clostridia</taxon>
        <taxon>Eubacteriales</taxon>
        <taxon>Eubacteriaceae</taxon>
        <taxon>Alkalibaculum</taxon>
    </lineage>
</organism>
<gene>
    <name evidence="1" type="primary">sfsA</name>
    <name evidence="4" type="ORF">DES36_10432</name>
</gene>
<dbReference type="Gene3D" id="3.40.1350.60">
    <property type="match status" value="1"/>
</dbReference>
<sequence length="231" mass="26515">MKYKNIVEGEFISRPNRFIAHVKINDKIEICHVKNTGRCKELLIKGATVYLEHSDNPNRKTAYSLIAVQKGHRLINIDSQAPNKVLHEGLLNKTIVLPNFEEIIEIRPERVYQKSRFDFYIENNNKKAFIEVKGVTLEEDGIVKFPDAPTERGLKHVYELVQALEDGYMAYIVFVIQMNDVKYFTPNDSTQKEFGEALQYAQNKGVQILAYESDVEPDSLKLNGVAVKVVR</sequence>
<evidence type="ECO:0000313" key="5">
    <source>
        <dbReference type="Proteomes" id="UP000253490"/>
    </source>
</evidence>
<evidence type="ECO:0000256" key="1">
    <source>
        <dbReference type="HAMAP-Rule" id="MF_00095"/>
    </source>
</evidence>
<dbReference type="EMBL" id="QNRX01000004">
    <property type="protein sequence ID" value="RBP67333.1"/>
    <property type="molecule type" value="Genomic_DNA"/>
</dbReference>
<dbReference type="AlphaFoldDB" id="A0A366ICH5"/>
<evidence type="ECO:0000313" key="4">
    <source>
        <dbReference type="EMBL" id="RBP67333.1"/>
    </source>
</evidence>
<feature type="domain" description="SfsA N-terminal OB" evidence="3">
    <location>
        <begin position="12"/>
        <end position="77"/>
    </location>
</feature>
<dbReference type="FunFam" id="2.40.50.580:FF:000002">
    <property type="entry name" value="Sugar fermentation stimulation protein homolog"/>
    <property type="match status" value="1"/>
</dbReference>
<comment type="similarity">
    <text evidence="1">Belongs to the SfsA family.</text>
</comment>
<protein>
    <recommendedName>
        <fullName evidence="1">Sugar fermentation stimulation protein homolog</fullName>
    </recommendedName>
</protein>
<dbReference type="OrthoDB" id="9802365at2"/>
<accession>A0A366ICH5</accession>
<dbReference type="Gene3D" id="2.40.50.580">
    <property type="match status" value="1"/>
</dbReference>
<dbReference type="Proteomes" id="UP000253490">
    <property type="component" value="Unassembled WGS sequence"/>
</dbReference>
<comment type="caution">
    <text evidence="4">The sequence shown here is derived from an EMBL/GenBank/DDBJ whole genome shotgun (WGS) entry which is preliminary data.</text>
</comment>
<proteinExistence type="inferred from homology"/>
<reference evidence="4 5" key="1">
    <citation type="submission" date="2018-06" db="EMBL/GenBank/DDBJ databases">
        <title>Genomic Encyclopedia of Type Strains, Phase IV (KMG-IV): sequencing the most valuable type-strain genomes for metagenomic binning, comparative biology and taxonomic classification.</title>
        <authorList>
            <person name="Goeker M."/>
        </authorList>
    </citation>
    <scope>NUCLEOTIDE SEQUENCE [LARGE SCALE GENOMIC DNA]</scope>
    <source>
        <strain evidence="4 5">DSM 22112</strain>
    </source>
</reference>
<evidence type="ECO:0000259" key="3">
    <source>
        <dbReference type="Pfam" id="PF17746"/>
    </source>
</evidence>
<dbReference type="InterPro" id="IPR041465">
    <property type="entry name" value="SfsA_N"/>
</dbReference>